<comment type="pathway">
    <text evidence="2">tRNA modification; wybutosine-tRNA(Phe) biosynthesis.</text>
</comment>
<dbReference type="GO" id="GO:0030488">
    <property type="term" value="P:tRNA methylation"/>
    <property type="evidence" value="ECO:0007669"/>
    <property type="project" value="TreeGrafter"/>
</dbReference>
<dbReference type="VEuPathDB" id="FungiDB:GGTG_04380"/>
<keyword evidence="2" id="KW-0808">Transferase</keyword>
<reference evidence="7" key="4">
    <citation type="journal article" date="2015" name="G3 (Bethesda)">
        <title>Genome sequences of three phytopathogenic species of the Magnaporthaceae family of fungi.</title>
        <authorList>
            <person name="Okagaki L.H."/>
            <person name="Nunes C.C."/>
            <person name="Sailsbery J."/>
            <person name="Clay B."/>
            <person name="Brown D."/>
            <person name="John T."/>
            <person name="Oh Y."/>
            <person name="Young N."/>
            <person name="Fitzgerald M."/>
            <person name="Haas B.J."/>
            <person name="Zeng Q."/>
            <person name="Young S."/>
            <person name="Adiconis X."/>
            <person name="Fan L."/>
            <person name="Levin J.Z."/>
            <person name="Mitchell T.K."/>
            <person name="Okubara P.A."/>
            <person name="Farman M.L."/>
            <person name="Kohn L.M."/>
            <person name="Birren B."/>
            <person name="Ma L.-J."/>
            <person name="Dean R.A."/>
        </authorList>
    </citation>
    <scope>NUCLEOTIDE SEQUENCE</scope>
    <source>
        <strain evidence="7">R3-111a-1</strain>
    </source>
</reference>
<accession>J3NSY1</accession>
<comment type="similarity">
    <text evidence="2">Belongs to the class I-like SAM-binding methyltransferase superfamily. TRM5/TYW2 family.</text>
</comment>
<dbReference type="GO" id="GO:0031591">
    <property type="term" value="P:wybutosine biosynthetic process"/>
    <property type="evidence" value="ECO:0007669"/>
    <property type="project" value="InterPro"/>
</dbReference>
<dbReference type="EMBL" id="GL385396">
    <property type="protein sequence ID" value="EJT79294.1"/>
    <property type="molecule type" value="Genomic_DNA"/>
</dbReference>
<evidence type="ECO:0000313" key="7">
    <source>
        <dbReference type="EnsemblFungi" id="EJT79294"/>
    </source>
</evidence>
<keyword evidence="3" id="KW-0175">Coiled coil</keyword>
<dbReference type="OrthoDB" id="2387925at2759"/>
<protein>
    <recommendedName>
        <fullName evidence="2">tRNA wybutosine-synthesizing protein 2</fullName>
        <shortName evidence="2">tRNA-yW-synthesizing protein 2</shortName>
    </recommendedName>
    <alternativeName>
        <fullName evidence="2">tRNA(Phe) (4-demethylwyosine(37)-C(7)) aminocarboxypropyltransferase</fullName>
    </alternativeName>
</protein>
<dbReference type="GO" id="GO:0008175">
    <property type="term" value="F:tRNA methyltransferase activity"/>
    <property type="evidence" value="ECO:0007669"/>
    <property type="project" value="TreeGrafter"/>
</dbReference>
<dbReference type="Proteomes" id="UP000006039">
    <property type="component" value="Unassembled WGS sequence"/>
</dbReference>
<dbReference type="InterPro" id="IPR030382">
    <property type="entry name" value="MeTrfase_TRM5/TYW2"/>
</dbReference>
<reference evidence="6" key="3">
    <citation type="submission" date="2010-09" db="EMBL/GenBank/DDBJ databases">
        <title>Annotation of Gaeumannomyces graminis var. tritici R3-111a-1.</title>
        <authorList>
            <consortium name="The Broad Institute Genome Sequencing Platform"/>
            <person name="Ma L.-J."/>
            <person name="Dead R."/>
            <person name="Young S.K."/>
            <person name="Zeng Q."/>
            <person name="Gargeya S."/>
            <person name="Fitzgerald M."/>
            <person name="Haas B."/>
            <person name="Abouelleil A."/>
            <person name="Alvarado L."/>
            <person name="Arachchi H.M."/>
            <person name="Berlin A."/>
            <person name="Brown A."/>
            <person name="Chapman S.B."/>
            <person name="Chen Z."/>
            <person name="Dunbar C."/>
            <person name="Freedman E."/>
            <person name="Gearin G."/>
            <person name="Gellesch M."/>
            <person name="Goldberg J."/>
            <person name="Griggs A."/>
            <person name="Gujja S."/>
            <person name="Heiman D."/>
            <person name="Howarth C."/>
            <person name="Larson L."/>
            <person name="Lui A."/>
            <person name="MacDonald P.J.P."/>
            <person name="Mehta T."/>
            <person name="Montmayeur A."/>
            <person name="Murphy C."/>
            <person name="Neiman D."/>
            <person name="Pearson M."/>
            <person name="Priest M."/>
            <person name="Roberts A."/>
            <person name="Saif S."/>
            <person name="Shea T."/>
            <person name="Shenoy N."/>
            <person name="Sisk P."/>
            <person name="Stolte C."/>
            <person name="Sykes S."/>
            <person name="Yandava C."/>
            <person name="Wortman J."/>
            <person name="Nusbaum C."/>
            <person name="Birren B."/>
        </authorList>
    </citation>
    <scope>NUCLEOTIDE SEQUENCE</scope>
    <source>
        <strain evidence="6">R3-111a-1</strain>
    </source>
</reference>
<evidence type="ECO:0000256" key="3">
    <source>
        <dbReference type="SAM" id="Coils"/>
    </source>
</evidence>
<reference evidence="6" key="2">
    <citation type="submission" date="2010-07" db="EMBL/GenBank/DDBJ databases">
        <authorList>
            <consortium name="The Broad Institute Genome Sequencing Platform"/>
            <consortium name="Broad Institute Genome Sequencing Center for Infectious Disease"/>
            <person name="Ma L.-J."/>
            <person name="Dead R."/>
            <person name="Young S."/>
            <person name="Zeng Q."/>
            <person name="Koehrsen M."/>
            <person name="Alvarado L."/>
            <person name="Berlin A."/>
            <person name="Chapman S.B."/>
            <person name="Chen Z."/>
            <person name="Freedman E."/>
            <person name="Gellesch M."/>
            <person name="Goldberg J."/>
            <person name="Griggs A."/>
            <person name="Gujja S."/>
            <person name="Heilman E.R."/>
            <person name="Heiman D."/>
            <person name="Hepburn T."/>
            <person name="Howarth C."/>
            <person name="Jen D."/>
            <person name="Larson L."/>
            <person name="Mehta T."/>
            <person name="Neiman D."/>
            <person name="Pearson M."/>
            <person name="Roberts A."/>
            <person name="Saif S."/>
            <person name="Shea T."/>
            <person name="Shenoy N."/>
            <person name="Sisk P."/>
            <person name="Stolte C."/>
            <person name="Sykes S."/>
            <person name="Walk T."/>
            <person name="White J."/>
            <person name="Yandava C."/>
            <person name="Haas B."/>
            <person name="Nusbaum C."/>
            <person name="Birren B."/>
        </authorList>
    </citation>
    <scope>NUCLEOTIDE SEQUENCE</scope>
    <source>
        <strain evidence="6">R3-111a-1</strain>
    </source>
</reference>
<sequence>MAQQDDERATTQRQDATPRPPKKPRAKKPKAENPITAAVTEWLATTSHSSSSSLDDDPTRQLLLDSAPKRWVVYEPMVLLPSGSFASDAWRAALAGSGAADASRLWAAVLAALSARSPTTPLTHLAVNEGIPPLSAGGRGGENVLRSPSGLRILHGDFGPAAVVVDDDEGVVSDDNFDRAFWVSTRQNDICQTWAPRWTMFSRGNVKEKARLLGLVTTTRNGWAADLYAGIGYFTFSYVRLGLRVLAWELNPWSVEGLRRGAARNGWRVRVVRGAADLARHTAELVGEGEGDEGGVRIVVFQESNEQAARRVAELREAEAEAAVELHHINCGFLPSSAPSWRAALDMAAGNGRGGGDCWLHLHENVGVAQIGARAAEVQELLAGWAADRDGEIATVEVEHTEMVKTFAPDVWHCVFDVRVGR</sequence>
<dbReference type="GO" id="GO:0005737">
    <property type="term" value="C:cytoplasm"/>
    <property type="evidence" value="ECO:0007669"/>
    <property type="project" value="UniProtKB-SubCell"/>
</dbReference>
<dbReference type="STRING" id="644352.J3NSY1"/>
<dbReference type="UniPathway" id="UPA00375"/>
<comment type="subcellular location">
    <subcellularLocation>
        <location evidence="2">Cytoplasm</location>
    </subcellularLocation>
</comment>
<proteinExistence type="inferred from homology"/>
<evidence type="ECO:0000313" key="6">
    <source>
        <dbReference type="EMBL" id="EJT79294.1"/>
    </source>
</evidence>
<dbReference type="PANTHER" id="PTHR23245">
    <property type="entry name" value="TRNA METHYLTRANSFERASE"/>
    <property type="match status" value="1"/>
</dbReference>
<dbReference type="eggNOG" id="KOG1227">
    <property type="taxonomic scope" value="Eukaryota"/>
</dbReference>
<feature type="region of interest" description="Disordered" evidence="4">
    <location>
        <begin position="1"/>
        <end position="38"/>
    </location>
</feature>
<keyword evidence="2" id="KW-0949">S-adenosyl-L-methionine</keyword>
<evidence type="ECO:0000256" key="2">
    <source>
        <dbReference type="PIRNR" id="PIRNR038972"/>
    </source>
</evidence>
<comment type="function">
    <text evidence="2">S-adenosyl-L-methionine-dependent transferase that acts as a component of the wybutosine biosynthesis pathway. Wybutosine is a hyper modified guanosine with a tricyclic base found at the 3'-position adjacent to the anticodon of eukaryotic phenylalanine tRNA. Catalyzes the transfer of the alpha-amino-alpha-carboxypropyl (acp) group from S-adenosyl-L-methionine to the C-7 position of 4-demethylwyosine (imG-14) to produce wybutosine-86.</text>
</comment>
<dbReference type="Gene3D" id="3.40.50.150">
    <property type="entry name" value="Vaccinia Virus protein VP39"/>
    <property type="match status" value="1"/>
</dbReference>
<dbReference type="GeneID" id="20344838"/>
<feature type="coiled-coil region" evidence="3">
    <location>
        <begin position="298"/>
        <end position="325"/>
    </location>
</feature>
<keyword evidence="2" id="KW-0819">tRNA processing</keyword>
<dbReference type="GO" id="GO:0008757">
    <property type="term" value="F:S-adenosylmethionine-dependent methyltransferase activity"/>
    <property type="evidence" value="ECO:0007669"/>
    <property type="project" value="InterPro"/>
</dbReference>
<dbReference type="EnsemblFungi" id="EJT79294">
    <property type="protein sequence ID" value="EJT79294"/>
    <property type="gene ID" value="GGTG_04380"/>
</dbReference>
<reference evidence="8" key="1">
    <citation type="submission" date="2010-07" db="EMBL/GenBank/DDBJ databases">
        <title>The genome sequence of Gaeumannomyces graminis var. tritici strain R3-111a-1.</title>
        <authorList>
            <consortium name="The Broad Institute Genome Sequencing Platform"/>
            <person name="Ma L.-J."/>
            <person name="Dead R."/>
            <person name="Young S."/>
            <person name="Zeng Q."/>
            <person name="Koehrsen M."/>
            <person name="Alvarado L."/>
            <person name="Berlin A."/>
            <person name="Chapman S.B."/>
            <person name="Chen Z."/>
            <person name="Freedman E."/>
            <person name="Gellesch M."/>
            <person name="Goldberg J."/>
            <person name="Griggs A."/>
            <person name="Gujja S."/>
            <person name="Heilman E.R."/>
            <person name="Heiman D."/>
            <person name="Hepburn T."/>
            <person name="Howarth C."/>
            <person name="Jen D."/>
            <person name="Larson L."/>
            <person name="Mehta T."/>
            <person name="Neiman D."/>
            <person name="Pearson M."/>
            <person name="Roberts A."/>
            <person name="Saif S."/>
            <person name="Shea T."/>
            <person name="Shenoy N."/>
            <person name="Sisk P."/>
            <person name="Stolte C."/>
            <person name="Sykes S."/>
            <person name="Walk T."/>
            <person name="White J."/>
            <person name="Yandava C."/>
            <person name="Haas B."/>
            <person name="Nusbaum C."/>
            <person name="Birren B."/>
        </authorList>
    </citation>
    <scope>NUCLEOTIDE SEQUENCE [LARGE SCALE GENOMIC DNA]</scope>
    <source>
        <strain evidence="8">R3-111a-1</strain>
    </source>
</reference>
<dbReference type="HOGENOM" id="CLU_023588_0_0_1"/>
<dbReference type="PIRSF" id="PIRSF038972">
    <property type="entry name" value="Trm12"/>
    <property type="match status" value="1"/>
</dbReference>
<gene>
    <name evidence="7" type="primary">20344838</name>
    <name evidence="6" type="ORF">GGTG_04380</name>
</gene>
<feature type="compositionally biased region" description="Basic and acidic residues" evidence="4">
    <location>
        <begin position="1"/>
        <end position="10"/>
    </location>
</feature>
<name>J3NSY1_GAET3</name>
<dbReference type="GO" id="GO:0102522">
    <property type="term" value="F:tRNA 4-demethylwyosine alpha-amino-alpha-carboxypropyltransferase activity"/>
    <property type="evidence" value="ECO:0007669"/>
    <property type="project" value="UniProtKB-EC"/>
</dbReference>
<dbReference type="InterPro" id="IPR026274">
    <property type="entry name" value="tRNA_wybutosine_synth_prot_2"/>
</dbReference>
<dbReference type="InterPro" id="IPR029063">
    <property type="entry name" value="SAM-dependent_MTases_sf"/>
</dbReference>
<feature type="domain" description="SAM-dependent methyltransferase TRM5/TYW2-type" evidence="5">
    <location>
        <begin position="116"/>
        <end position="422"/>
    </location>
</feature>
<dbReference type="AlphaFoldDB" id="J3NSY1"/>
<evidence type="ECO:0000256" key="1">
    <source>
        <dbReference type="ARBA" id="ARBA00049400"/>
    </source>
</evidence>
<dbReference type="FunCoup" id="J3NSY1">
    <property type="interactions" value="25"/>
</dbReference>
<dbReference type="SUPFAM" id="SSF53335">
    <property type="entry name" value="S-adenosyl-L-methionine-dependent methyltransferases"/>
    <property type="match status" value="1"/>
</dbReference>
<evidence type="ECO:0000259" key="5">
    <source>
        <dbReference type="PROSITE" id="PS51684"/>
    </source>
</evidence>
<reference evidence="7" key="5">
    <citation type="submission" date="2018-04" db="UniProtKB">
        <authorList>
            <consortium name="EnsemblFungi"/>
        </authorList>
    </citation>
    <scope>IDENTIFICATION</scope>
    <source>
        <strain evidence="7">R3-111a-1</strain>
    </source>
</reference>
<keyword evidence="8" id="KW-1185">Reference proteome</keyword>
<keyword evidence="2" id="KW-0963">Cytoplasm</keyword>
<evidence type="ECO:0000256" key="4">
    <source>
        <dbReference type="SAM" id="MobiDB-lite"/>
    </source>
</evidence>
<dbReference type="PANTHER" id="PTHR23245:SF25">
    <property type="entry name" value="TRNA WYBUTOSINE-SYNTHESIZING PROTEIN 2 HOMOLOG"/>
    <property type="match status" value="1"/>
</dbReference>
<organism evidence="6">
    <name type="scientific">Gaeumannomyces tritici (strain R3-111a-1)</name>
    <name type="common">Wheat and barley take-all root rot fungus</name>
    <name type="synonym">Gaeumannomyces graminis var. tritici</name>
    <dbReference type="NCBI Taxonomy" id="644352"/>
    <lineage>
        <taxon>Eukaryota</taxon>
        <taxon>Fungi</taxon>
        <taxon>Dikarya</taxon>
        <taxon>Ascomycota</taxon>
        <taxon>Pezizomycotina</taxon>
        <taxon>Sordariomycetes</taxon>
        <taxon>Sordariomycetidae</taxon>
        <taxon>Magnaporthales</taxon>
        <taxon>Magnaporthaceae</taxon>
        <taxon>Gaeumannomyces</taxon>
    </lineage>
</organism>
<evidence type="ECO:0000313" key="8">
    <source>
        <dbReference type="Proteomes" id="UP000006039"/>
    </source>
</evidence>
<dbReference type="PROSITE" id="PS51684">
    <property type="entry name" value="SAM_MT_TRM5_TYW2"/>
    <property type="match status" value="1"/>
</dbReference>
<comment type="catalytic activity">
    <reaction evidence="1">
        <text>4-demethylwyosine(37) in tRNA(Phe) + S-adenosyl-L-methionine = 4-demethyl-7-[(3S)-3-amino-3-carboxypropyl]wyosine(37) in tRNA(Phe) + S-methyl-5'-thioadenosine + H(+)</text>
        <dbReference type="Rhea" id="RHEA:36355"/>
        <dbReference type="Rhea" id="RHEA-COMP:10164"/>
        <dbReference type="Rhea" id="RHEA-COMP:10378"/>
        <dbReference type="ChEBI" id="CHEBI:15378"/>
        <dbReference type="ChEBI" id="CHEBI:17509"/>
        <dbReference type="ChEBI" id="CHEBI:59789"/>
        <dbReference type="ChEBI" id="CHEBI:64315"/>
        <dbReference type="ChEBI" id="CHEBI:73550"/>
        <dbReference type="EC" id="2.5.1.114"/>
    </reaction>
</comment>
<dbReference type="RefSeq" id="XP_009220439.1">
    <property type="nucleotide sequence ID" value="XM_009222175.1"/>
</dbReference>